<dbReference type="Proteomes" id="UP000300879">
    <property type="component" value="Chromosome"/>
</dbReference>
<evidence type="ECO:0000313" key="5">
    <source>
        <dbReference type="Proteomes" id="UP000300879"/>
    </source>
</evidence>
<dbReference type="Pfam" id="PF13476">
    <property type="entry name" value="AAA_23"/>
    <property type="match status" value="1"/>
</dbReference>
<reference evidence="4 5" key="1">
    <citation type="submission" date="2019-05" db="EMBL/GenBank/DDBJ databases">
        <authorList>
            <person name="Chen C."/>
        </authorList>
    </citation>
    <scope>NUCLEOTIDE SEQUENCE [LARGE SCALE GENOMIC DNA]</scope>
    <source>
        <strain evidence="4 5">HB172198</strain>
    </source>
</reference>
<feature type="domain" description="Rad50/SbcC-type AAA" evidence="3">
    <location>
        <begin position="12"/>
        <end position="254"/>
    </location>
</feature>
<name>A0A4P8XLW0_9BACL</name>
<dbReference type="GO" id="GO:0006302">
    <property type="term" value="P:double-strand break repair"/>
    <property type="evidence" value="ECO:0007669"/>
    <property type="project" value="InterPro"/>
</dbReference>
<sequence length="523" mass="59356">MTQIKLIESTAHNFKSHRDLCVKFGDLTKITGDNAEGKSSTLEIPIWTLYGTDTFGSKMDPTPTNYKYDHVMAETLLKVDGKEIKFGRGIEKGKTTYYVNDVPSKAGDFDDIVKSLFDKDLFLALYNPSYFFSLHWEKQRELMLRYTAAPTQKEVFAEMSRTSSDQKHKDIKLNPQAEKLAELVKKHTMPQLVEIHKKNKNDKDAAHKRAQGRTEALEDQIHKLPDIPADIEAIKAEDAELVKKIKAIHEKIELADEPKRKQAVLEGTLDNLRQQVAAARDRYMRVHGEDIAEECPTCKRPFDDGAKQAAEANKESRKKPLREEHDKLVARRKELEAELAAVELVDVSELWQQMRTLEQRRDVTAETIGWHKRREALVADLAKARDEEAATLESRNDSIFILDAIKAFEAKEAEVQAAKVQGLFQSLTIRLFKEQKNGEIKADFVIEMDGKTPAQLSLSEGIRAGLEVRDVISTQSEMIAPCFVDNAESITRFKSPAGQLITCRVVADQKLKIESEELTHENQ</sequence>
<evidence type="ECO:0000259" key="3">
    <source>
        <dbReference type="Pfam" id="PF13476"/>
    </source>
</evidence>
<dbReference type="AlphaFoldDB" id="A0A4P8XLW0"/>
<dbReference type="SUPFAM" id="SSF52540">
    <property type="entry name" value="P-loop containing nucleoside triphosphate hydrolases"/>
    <property type="match status" value="1"/>
</dbReference>
<keyword evidence="5" id="KW-1185">Reference proteome</keyword>
<keyword evidence="1" id="KW-0175">Coiled coil</keyword>
<feature type="coiled-coil region" evidence="1">
    <location>
        <begin position="262"/>
        <end position="289"/>
    </location>
</feature>
<protein>
    <submittedName>
        <fullName evidence="4">ATPase involved in DNA repair</fullName>
    </submittedName>
</protein>
<accession>A0A4P8XLW0</accession>
<evidence type="ECO:0000313" key="4">
    <source>
        <dbReference type="EMBL" id="QCT03777.1"/>
    </source>
</evidence>
<dbReference type="RefSeq" id="WP_138226600.1">
    <property type="nucleotide sequence ID" value="NZ_CP040396.1"/>
</dbReference>
<dbReference type="KEGG" id="palo:E6C60_3066"/>
<dbReference type="EMBL" id="CP040396">
    <property type="protein sequence ID" value="QCT03777.1"/>
    <property type="molecule type" value="Genomic_DNA"/>
</dbReference>
<dbReference type="InterPro" id="IPR027417">
    <property type="entry name" value="P-loop_NTPase"/>
</dbReference>
<feature type="region of interest" description="Disordered" evidence="2">
    <location>
        <begin position="302"/>
        <end position="325"/>
    </location>
</feature>
<dbReference type="Gene3D" id="3.40.50.300">
    <property type="entry name" value="P-loop containing nucleotide triphosphate hydrolases"/>
    <property type="match status" value="1"/>
</dbReference>
<dbReference type="OrthoDB" id="1698838at2"/>
<evidence type="ECO:0000256" key="2">
    <source>
        <dbReference type="SAM" id="MobiDB-lite"/>
    </source>
</evidence>
<gene>
    <name evidence="4" type="ORF">E6C60_3066</name>
</gene>
<evidence type="ECO:0000256" key="1">
    <source>
        <dbReference type="SAM" id="Coils"/>
    </source>
</evidence>
<organism evidence="4 5">
    <name type="scientific">Paenibacillus algicola</name>
    <dbReference type="NCBI Taxonomy" id="2565926"/>
    <lineage>
        <taxon>Bacteria</taxon>
        <taxon>Bacillati</taxon>
        <taxon>Bacillota</taxon>
        <taxon>Bacilli</taxon>
        <taxon>Bacillales</taxon>
        <taxon>Paenibacillaceae</taxon>
        <taxon>Paenibacillus</taxon>
    </lineage>
</organism>
<dbReference type="GO" id="GO:0016887">
    <property type="term" value="F:ATP hydrolysis activity"/>
    <property type="evidence" value="ECO:0007669"/>
    <property type="project" value="InterPro"/>
</dbReference>
<dbReference type="InterPro" id="IPR038729">
    <property type="entry name" value="Rad50/SbcC_AAA"/>
</dbReference>
<proteinExistence type="predicted"/>